<accession>A0ABS7JJJ3</accession>
<feature type="region of interest" description="Disordered" evidence="1">
    <location>
        <begin position="1"/>
        <end position="73"/>
    </location>
</feature>
<reference evidence="2 3" key="1">
    <citation type="submission" date="2021-08" db="EMBL/GenBank/DDBJ databases">
        <title>Comparative Genomics Analysis of the Genus Qipengyuania Reveals Extensive Genetic Diversity and Metabolic Versatility, Including the Description of Fifteen Novel Species.</title>
        <authorList>
            <person name="Liu Y."/>
        </authorList>
    </citation>
    <scope>NUCLEOTIDE SEQUENCE [LARGE SCALE GENOMIC DNA]</scope>
    <source>
        <strain evidence="2 3">GH25</strain>
    </source>
</reference>
<name>A0ABS7JJJ3_9SPHN</name>
<dbReference type="RefSeq" id="WP_221598758.1">
    <property type="nucleotide sequence ID" value="NZ_JAIGNQ010000004.1"/>
</dbReference>
<gene>
    <name evidence="2" type="ORF">K3177_14200</name>
</gene>
<comment type="caution">
    <text evidence="2">The sequence shown here is derived from an EMBL/GenBank/DDBJ whole genome shotgun (WGS) entry which is preliminary data.</text>
</comment>
<evidence type="ECO:0000313" key="2">
    <source>
        <dbReference type="EMBL" id="MBX7489669.1"/>
    </source>
</evidence>
<dbReference type="EMBL" id="JAIGNQ010000004">
    <property type="protein sequence ID" value="MBX7489669.1"/>
    <property type="molecule type" value="Genomic_DNA"/>
</dbReference>
<feature type="compositionally biased region" description="Basic and acidic residues" evidence="1">
    <location>
        <begin position="22"/>
        <end position="41"/>
    </location>
</feature>
<feature type="compositionally biased region" description="Polar residues" evidence="1">
    <location>
        <begin position="9"/>
        <end position="18"/>
    </location>
</feature>
<proteinExistence type="predicted"/>
<organism evidence="2 3">
    <name type="scientific">Qipengyuania pacifica</name>
    <dbReference type="NCBI Taxonomy" id="2860199"/>
    <lineage>
        <taxon>Bacteria</taxon>
        <taxon>Pseudomonadati</taxon>
        <taxon>Pseudomonadota</taxon>
        <taxon>Alphaproteobacteria</taxon>
        <taxon>Sphingomonadales</taxon>
        <taxon>Erythrobacteraceae</taxon>
        <taxon>Qipengyuania</taxon>
    </lineage>
</organism>
<keyword evidence="3" id="KW-1185">Reference proteome</keyword>
<evidence type="ECO:0000313" key="3">
    <source>
        <dbReference type="Proteomes" id="UP000776651"/>
    </source>
</evidence>
<evidence type="ECO:0000256" key="1">
    <source>
        <dbReference type="SAM" id="MobiDB-lite"/>
    </source>
</evidence>
<protein>
    <submittedName>
        <fullName evidence="2">Uncharacterized protein</fullName>
    </submittedName>
</protein>
<sequence length="73" mass="7937">MGEYEPNDSRNVTQTKSNVPGEPERTGPHEGETRDPRKDADEGQIQRSGHTPGGKDLSRGSEPATGAASRHRR</sequence>
<dbReference type="Proteomes" id="UP000776651">
    <property type="component" value="Unassembled WGS sequence"/>
</dbReference>